<dbReference type="EMBL" id="FOOT01000002">
    <property type="protein sequence ID" value="SFG41487.1"/>
    <property type="molecule type" value="Genomic_DNA"/>
</dbReference>
<dbReference type="PANTHER" id="PTHR10900">
    <property type="entry name" value="PERIOSTIN-RELATED"/>
    <property type="match status" value="1"/>
</dbReference>
<dbReference type="SUPFAM" id="SSF82153">
    <property type="entry name" value="FAS1 domain"/>
    <property type="match status" value="1"/>
</dbReference>
<proteinExistence type="predicted"/>
<evidence type="ECO:0000313" key="4">
    <source>
        <dbReference type="Proteomes" id="UP000198724"/>
    </source>
</evidence>
<dbReference type="RefSeq" id="WP_092099900.1">
    <property type="nucleotide sequence ID" value="NZ_FOOT01000002.1"/>
</dbReference>
<reference evidence="4" key="1">
    <citation type="submission" date="2016-10" db="EMBL/GenBank/DDBJ databases">
        <authorList>
            <person name="Varghese N."/>
            <person name="Submissions S."/>
        </authorList>
    </citation>
    <scope>NUCLEOTIDE SEQUENCE [LARGE SCALE GENOMIC DNA]</scope>
    <source>
        <strain evidence="4">LP51</strain>
    </source>
</reference>
<dbReference type="PROSITE" id="PS51257">
    <property type="entry name" value="PROKAR_LIPOPROTEIN"/>
    <property type="match status" value="1"/>
</dbReference>
<organism evidence="3 4">
    <name type="scientific">Pontibacter chinhatensis</name>
    <dbReference type="NCBI Taxonomy" id="1436961"/>
    <lineage>
        <taxon>Bacteria</taxon>
        <taxon>Pseudomonadati</taxon>
        <taxon>Bacteroidota</taxon>
        <taxon>Cytophagia</taxon>
        <taxon>Cytophagales</taxon>
        <taxon>Hymenobacteraceae</taxon>
        <taxon>Pontibacter</taxon>
    </lineage>
</organism>
<sequence length="253" mass="27166">MKRRIIAPLALAATMLFGFGCASTNDTMSDTTAMEGDVTMTETQEMAGTDTDLDADVDVDADVDADIDTDMDTDADMSASISMDALSMENPVSIDEMFADVDNTEQYDVLELARMNPNLSTFISLVEQSGLENDLSRLGKFTLLAPTNEAFSKVPHDKLEALLNADNKAALKSVLQAHVLPNEVTSAQFQNNSQIQVGENSYIPVEVGVNNTNIRIGGAQVVKANVEASNGVIHVIDNVILPENAQDNSTIGY</sequence>
<keyword evidence="4" id="KW-1185">Reference proteome</keyword>
<dbReference type="STRING" id="1436961.SAMN05421739_102443"/>
<dbReference type="InterPro" id="IPR000782">
    <property type="entry name" value="FAS1_domain"/>
</dbReference>
<dbReference type="GO" id="GO:0031012">
    <property type="term" value="C:extracellular matrix"/>
    <property type="evidence" value="ECO:0007669"/>
    <property type="project" value="TreeGrafter"/>
</dbReference>
<dbReference type="GO" id="GO:0005615">
    <property type="term" value="C:extracellular space"/>
    <property type="evidence" value="ECO:0007669"/>
    <property type="project" value="TreeGrafter"/>
</dbReference>
<gene>
    <name evidence="3" type="ORF">SAMN05421739_102443</name>
</gene>
<keyword evidence="1" id="KW-0732">Signal</keyword>
<evidence type="ECO:0000313" key="3">
    <source>
        <dbReference type="EMBL" id="SFG41487.1"/>
    </source>
</evidence>
<dbReference type="OrthoDB" id="1119934at2"/>
<accession>A0A1I2RS91</accession>
<dbReference type="FunFam" id="2.30.180.10:FF:000032">
    <property type="entry name" value="Fasciclin domain-containing protein, putative"/>
    <property type="match status" value="1"/>
</dbReference>
<feature type="chain" id="PRO_5011441373" evidence="1">
    <location>
        <begin position="23"/>
        <end position="253"/>
    </location>
</feature>
<dbReference type="AlphaFoldDB" id="A0A1I2RS91"/>
<dbReference type="Proteomes" id="UP000198724">
    <property type="component" value="Unassembled WGS sequence"/>
</dbReference>
<evidence type="ECO:0000256" key="1">
    <source>
        <dbReference type="SAM" id="SignalP"/>
    </source>
</evidence>
<dbReference type="InterPro" id="IPR036378">
    <property type="entry name" value="FAS1_dom_sf"/>
</dbReference>
<dbReference type="Pfam" id="PF02469">
    <property type="entry name" value="Fasciclin"/>
    <property type="match status" value="1"/>
</dbReference>
<protein>
    <submittedName>
        <fullName evidence="3">Uncaracterized surface protein containing fasciclin (FAS1) repeats</fullName>
    </submittedName>
</protein>
<dbReference type="GO" id="GO:0007155">
    <property type="term" value="P:cell adhesion"/>
    <property type="evidence" value="ECO:0007669"/>
    <property type="project" value="TreeGrafter"/>
</dbReference>
<dbReference type="PROSITE" id="PS50213">
    <property type="entry name" value="FAS1"/>
    <property type="match status" value="1"/>
</dbReference>
<dbReference type="Gene3D" id="2.30.180.10">
    <property type="entry name" value="FAS1 domain"/>
    <property type="match status" value="1"/>
</dbReference>
<feature type="signal peptide" evidence="1">
    <location>
        <begin position="1"/>
        <end position="22"/>
    </location>
</feature>
<name>A0A1I2RS91_9BACT</name>
<dbReference type="GO" id="GO:0050839">
    <property type="term" value="F:cell adhesion molecule binding"/>
    <property type="evidence" value="ECO:0007669"/>
    <property type="project" value="TreeGrafter"/>
</dbReference>
<feature type="domain" description="FAS1" evidence="2">
    <location>
        <begin position="106"/>
        <end position="240"/>
    </location>
</feature>
<dbReference type="GO" id="GO:0030198">
    <property type="term" value="P:extracellular matrix organization"/>
    <property type="evidence" value="ECO:0007669"/>
    <property type="project" value="TreeGrafter"/>
</dbReference>
<dbReference type="InterPro" id="IPR050904">
    <property type="entry name" value="Adhesion/Biosynth-related"/>
</dbReference>
<dbReference type="PANTHER" id="PTHR10900:SF124">
    <property type="entry name" value="FI05614P"/>
    <property type="match status" value="1"/>
</dbReference>
<evidence type="ECO:0000259" key="2">
    <source>
        <dbReference type="PROSITE" id="PS50213"/>
    </source>
</evidence>
<dbReference type="SMART" id="SM00554">
    <property type="entry name" value="FAS1"/>
    <property type="match status" value="1"/>
</dbReference>